<evidence type="ECO:0000256" key="2">
    <source>
        <dbReference type="ARBA" id="ARBA00023125"/>
    </source>
</evidence>
<evidence type="ECO:0000256" key="3">
    <source>
        <dbReference type="ARBA" id="ARBA00023163"/>
    </source>
</evidence>
<name>A0ABV5KB74_9ACTN</name>
<feature type="domain" description="HTH gntR-type" evidence="4">
    <location>
        <begin position="7"/>
        <end position="74"/>
    </location>
</feature>
<dbReference type="EMBL" id="JBHMDG010000009">
    <property type="protein sequence ID" value="MFB9312909.1"/>
    <property type="molecule type" value="Genomic_DNA"/>
</dbReference>
<keyword evidence="1" id="KW-0805">Transcription regulation</keyword>
<dbReference type="Gene3D" id="1.10.10.10">
    <property type="entry name" value="Winged helix-like DNA-binding domain superfamily/Winged helix DNA-binding domain"/>
    <property type="match status" value="1"/>
</dbReference>
<dbReference type="InterPro" id="IPR011711">
    <property type="entry name" value="GntR_C"/>
</dbReference>
<keyword evidence="3" id="KW-0804">Transcription</keyword>
<dbReference type="Pfam" id="PF07729">
    <property type="entry name" value="FCD"/>
    <property type="match status" value="1"/>
</dbReference>
<dbReference type="PANTHER" id="PTHR43537">
    <property type="entry name" value="TRANSCRIPTIONAL REGULATOR, GNTR FAMILY"/>
    <property type="match status" value="1"/>
</dbReference>
<evidence type="ECO:0000259" key="4">
    <source>
        <dbReference type="PROSITE" id="PS50949"/>
    </source>
</evidence>
<dbReference type="SUPFAM" id="SSF46785">
    <property type="entry name" value="Winged helix' DNA-binding domain"/>
    <property type="match status" value="1"/>
</dbReference>
<dbReference type="InterPro" id="IPR008920">
    <property type="entry name" value="TF_FadR/GntR_C"/>
</dbReference>
<evidence type="ECO:0000256" key="1">
    <source>
        <dbReference type="ARBA" id="ARBA00023015"/>
    </source>
</evidence>
<dbReference type="Gene3D" id="1.20.120.530">
    <property type="entry name" value="GntR ligand-binding domain-like"/>
    <property type="match status" value="1"/>
</dbReference>
<dbReference type="SMART" id="SM00895">
    <property type="entry name" value="FCD"/>
    <property type="match status" value="1"/>
</dbReference>
<dbReference type="SMART" id="SM00345">
    <property type="entry name" value="HTH_GNTR"/>
    <property type="match status" value="1"/>
</dbReference>
<gene>
    <name evidence="5" type="ORF">ACFFRI_07630</name>
</gene>
<comment type="caution">
    <text evidence="5">The sequence shown here is derived from an EMBL/GenBank/DDBJ whole genome shotgun (WGS) entry which is preliminary data.</text>
</comment>
<keyword evidence="2" id="KW-0238">DNA-binding</keyword>
<evidence type="ECO:0000313" key="5">
    <source>
        <dbReference type="EMBL" id="MFB9312909.1"/>
    </source>
</evidence>
<reference evidence="5 6" key="1">
    <citation type="submission" date="2024-09" db="EMBL/GenBank/DDBJ databases">
        <authorList>
            <person name="Sun Q."/>
            <person name="Mori K."/>
        </authorList>
    </citation>
    <scope>NUCLEOTIDE SEQUENCE [LARGE SCALE GENOMIC DNA]</scope>
    <source>
        <strain evidence="5 6">JCM 9626</strain>
    </source>
</reference>
<evidence type="ECO:0000313" key="6">
    <source>
        <dbReference type="Proteomes" id="UP001589750"/>
    </source>
</evidence>
<proteinExistence type="predicted"/>
<dbReference type="Proteomes" id="UP001589750">
    <property type="component" value="Unassembled WGS sequence"/>
</dbReference>
<dbReference type="InterPro" id="IPR000524">
    <property type="entry name" value="Tscrpt_reg_HTH_GntR"/>
</dbReference>
<dbReference type="SUPFAM" id="SSF48008">
    <property type="entry name" value="GntR ligand-binding domain-like"/>
    <property type="match status" value="1"/>
</dbReference>
<keyword evidence="6" id="KW-1185">Reference proteome</keyword>
<dbReference type="PROSITE" id="PS50949">
    <property type="entry name" value="HTH_GNTR"/>
    <property type="match status" value="1"/>
</dbReference>
<protein>
    <submittedName>
        <fullName evidence="5">FadR/GntR family transcriptional regulator</fullName>
    </submittedName>
</protein>
<dbReference type="RefSeq" id="WP_140011495.1">
    <property type="nucleotide sequence ID" value="NZ_JBHMDG010000009.1"/>
</dbReference>
<dbReference type="InterPro" id="IPR036390">
    <property type="entry name" value="WH_DNA-bd_sf"/>
</dbReference>
<dbReference type="Pfam" id="PF00392">
    <property type="entry name" value="GntR"/>
    <property type="match status" value="1"/>
</dbReference>
<organism evidence="5 6">
    <name type="scientific">Nocardioides plantarum</name>
    <dbReference type="NCBI Taxonomy" id="29299"/>
    <lineage>
        <taxon>Bacteria</taxon>
        <taxon>Bacillati</taxon>
        <taxon>Actinomycetota</taxon>
        <taxon>Actinomycetes</taxon>
        <taxon>Propionibacteriales</taxon>
        <taxon>Nocardioidaceae</taxon>
        <taxon>Nocardioides</taxon>
    </lineage>
</organism>
<dbReference type="InterPro" id="IPR036388">
    <property type="entry name" value="WH-like_DNA-bd_sf"/>
</dbReference>
<dbReference type="PANTHER" id="PTHR43537:SF44">
    <property type="entry name" value="GNTR FAMILY REGULATORY PROTEIN"/>
    <property type="match status" value="1"/>
</dbReference>
<accession>A0ABV5KB74</accession>
<sequence>MTLDPGLGQHAGVLDALGARIASGEHPCGTVLTIEAIGVRHGVSRSVAREAVRVLESMGLVSSRRRVGVTVQPRSCWNVLDPQVIRWRLAGADRTAQLASLSELRRGVEPAAAALAAERATAHHCRTLAAAVSDMVVHGRDGDLEAYLRADSLFHRTLLEASGNEMLGSLGDVVTAVLVGRTRHGMMPRRPNPEAIALHDEVARAVRLGEPAAAERAMRAIIDEAAAALAQEQSDASEPSDETSS</sequence>